<sequence>MNLNQELQSLNNRLDKLRRKLAGAQERGDQAIAGQATQEIETITKRINKVKHQTKRQLNKKGSDVKSLAFSRPLTKAEQSDMGKLKKTVKGLVVVHPMTALGREMGITVVTGFAPKEF</sequence>
<dbReference type="Gene3D" id="3.30.1370.150">
    <property type="entry name" value="Uncharacterised protein PF10928, DUF2810"/>
    <property type="match status" value="1"/>
</dbReference>
<protein>
    <recommendedName>
        <fullName evidence="4">YibL family ribosome-associated protein</fullName>
    </recommendedName>
</protein>
<evidence type="ECO:0000313" key="2">
    <source>
        <dbReference type="EMBL" id="KHT62170.1"/>
    </source>
</evidence>
<evidence type="ECO:0000313" key="3">
    <source>
        <dbReference type="Proteomes" id="UP000031278"/>
    </source>
</evidence>
<dbReference type="NCBIfam" id="NF008244">
    <property type="entry name" value="PRK11020.1"/>
    <property type="match status" value="1"/>
</dbReference>
<dbReference type="EMBL" id="JWLZ01000182">
    <property type="protein sequence ID" value="KHT62170.1"/>
    <property type="molecule type" value="Genomic_DNA"/>
</dbReference>
<dbReference type="InterPro" id="IPR021230">
    <property type="entry name" value="DUF2810"/>
</dbReference>
<dbReference type="RefSeq" id="WP_039465846.1">
    <property type="nucleotide sequence ID" value="NZ_JWLZ01000182.1"/>
</dbReference>
<dbReference type="AlphaFoldDB" id="A0A0B9GB81"/>
<accession>A0A0B9GB81</accession>
<evidence type="ECO:0008006" key="4">
    <source>
        <dbReference type="Google" id="ProtNLM"/>
    </source>
</evidence>
<feature type="coiled-coil region" evidence="1">
    <location>
        <begin position="7"/>
        <end position="53"/>
    </location>
</feature>
<evidence type="ECO:0000256" key="1">
    <source>
        <dbReference type="SAM" id="Coils"/>
    </source>
</evidence>
<keyword evidence="1" id="KW-0175">Coiled coil</keyword>
<gene>
    <name evidence="2" type="ORF">RJ45_18595</name>
</gene>
<reference evidence="2 3" key="1">
    <citation type="submission" date="2014-12" db="EMBL/GenBank/DDBJ databases">
        <title>Genome sequencing of Photobacterium gaetbulicola AD005a.</title>
        <authorList>
            <person name="Adrian T.G.S."/>
            <person name="Chan K.G."/>
        </authorList>
    </citation>
    <scope>NUCLEOTIDE SEQUENCE [LARGE SCALE GENOMIC DNA]</scope>
    <source>
        <strain evidence="2 3">AD005a</strain>
    </source>
</reference>
<dbReference type="Pfam" id="PF10928">
    <property type="entry name" value="DUF2810"/>
    <property type="match status" value="1"/>
</dbReference>
<proteinExistence type="predicted"/>
<organism evidence="2 3">
    <name type="scientific">Photobacterium gaetbulicola</name>
    <dbReference type="NCBI Taxonomy" id="1295392"/>
    <lineage>
        <taxon>Bacteria</taxon>
        <taxon>Pseudomonadati</taxon>
        <taxon>Pseudomonadota</taxon>
        <taxon>Gammaproteobacteria</taxon>
        <taxon>Vibrionales</taxon>
        <taxon>Vibrionaceae</taxon>
        <taxon>Photobacterium</taxon>
    </lineage>
</organism>
<name>A0A0B9GB81_9GAMM</name>
<dbReference type="Proteomes" id="UP000031278">
    <property type="component" value="Unassembled WGS sequence"/>
</dbReference>
<comment type="caution">
    <text evidence="2">The sequence shown here is derived from an EMBL/GenBank/DDBJ whole genome shotgun (WGS) entry which is preliminary data.</text>
</comment>